<keyword evidence="3" id="KW-0238">DNA-binding</keyword>
<dbReference type="Proteomes" id="UP000290204">
    <property type="component" value="Unassembled WGS sequence"/>
</dbReference>
<evidence type="ECO:0000313" key="7">
    <source>
        <dbReference type="Proteomes" id="UP000290204"/>
    </source>
</evidence>
<evidence type="ECO:0000256" key="4">
    <source>
        <dbReference type="ARBA" id="ARBA00023163"/>
    </source>
</evidence>
<dbReference type="OrthoDB" id="9798651at2"/>
<proteinExistence type="predicted"/>
<dbReference type="InterPro" id="IPR037171">
    <property type="entry name" value="NagB/RpiA_transferase-like"/>
</dbReference>
<dbReference type="EMBL" id="SDHW01000001">
    <property type="protein sequence ID" value="RXK61869.1"/>
    <property type="molecule type" value="Genomic_DNA"/>
</dbReference>
<dbReference type="RefSeq" id="WP_129129241.1">
    <property type="nucleotide sequence ID" value="NZ_SDHW01000001.1"/>
</dbReference>
<accession>A0A4Q1CMM3</accession>
<evidence type="ECO:0000256" key="2">
    <source>
        <dbReference type="ARBA" id="ARBA00023015"/>
    </source>
</evidence>
<dbReference type="InterPro" id="IPR014036">
    <property type="entry name" value="DeoR-like_C"/>
</dbReference>
<dbReference type="GO" id="GO:0003700">
    <property type="term" value="F:DNA-binding transcription factor activity"/>
    <property type="evidence" value="ECO:0007669"/>
    <property type="project" value="InterPro"/>
</dbReference>
<keyword evidence="2" id="KW-0805">Transcription regulation</keyword>
<dbReference type="InterPro" id="IPR001034">
    <property type="entry name" value="DeoR_HTH"/>
</dbReference>
<keyword evidence="1" id="KW-0678">Repressor</keyword>
<dbReference type="Pfam" id="PF00455">
    <property type="entry name" value="DeoRC"/>
    <property type="match status" value="1"/>
</dbReference>
<protein>
    <submittedName>
        <fullName evidence="6">DeoR/GlpR transcriptional regulator</fullName>
    </submittedName>
</protein>
<evidence type="ECO:0000313" key="6">
    <source>
        <dbReference type="EMBL" id="RXK61869.1"/>
    </source>
</evidence>
<dbReference type="PRINTS" id="PR00037">
    <property type="entry name" value="HTHLACR"/>
</dbReference>
<dbReference type="InterPro" id="IPR036390">
    <property type="entry name" value="WH_DNA-bd_sf"/>
</dbReference>
<dbReference type="InterPro" id="IPR036388">
    <property type="entry name" value="WH-like_DNA-bd_sf"/>
</dbReference>
<dbReference type="AlphaFoldDB" id="A0A4Q1CMM3"/>
<dbReference type="InterPro" id="IPR018356">
    <property type="entry name" value="Tscrpt_reg_HTH_DeoR_CS"/>
</dbReference>
<dbReference type="InterPro" id="IPR050313">
    <property type="entry name" value="Carb_Metab_HTH_regulators"/>
</dbReference>
<dbReference type="SMART" id="SM01134">
    <property type="entry name" value="DeoRC"/>
    <property type="match status" value="1"/>
</dbReference>
<feature type="domain" description="HTH deoR-type" evidence="5">
    <location>
        <begin position="3"/>
        <end position="58"/>
    </location>
</feature>
<dbReference type="SMART" id="SM00420">
    <property type="entry name" value="HTH_DEOR"/>
    <property type="match status" value="1"/>
</dbReference>
<sequence length="249" mass="27629">MLKKERHAFIMHQLNLHNKVLSNDLCQIMEVSEDTIRRDLQELSAAEKLIKVHGGALSLSFSEVQFSTDHLYSPEKKRIIAEKAVSLVENGMFVLTGGGTTIVEMAKVLPPQLRATFITGSIPAVNEYLKHPSIDVVMIGDKILKDSKITCGSEAISKIRQLNADICFLGINAIDSKSGVTENDWEVANLKREMIEASKKVVCLSISEKLNSSQPLRICGLEKITHLITELPPDDKRLNDYHKAGVIVL</sequence>
<reference evidence="6 7" key="1">
    <citation type="submission" date="2019-01" db="EMBL/GenBank/DDBJ databases">
        <title>Lacibacter sp. strain TTM-7.</title>
        <authorList>
            <person name="Chen W.-M."/>
        </authorList>
    </citation>
    <scope>NUCLEOTIDE SEQUENCE [LARGE SCALE GENOMIC DNA]</scope>
    <source>
        <strain evidence="6 7">TTM-7</strain>
    </source>
</reference>
<gene>
    <name evidence="6" type="ORF">ESA94_02305</name>
</gene>
<evidence type="ECO:0000259" key="5">
    <source>
        <dbReference type="PROSITE" id="PS51000"/>
    </source>
</evidence>
<evidence type="ECO:0000256" key="1">
    <source>
        <dbReference type="ARBA" id="ARBA00022491"/>
    </source>
</evidence>
<organism evidence="6 7">
    <name type="scientific">Lacibacter luteus</name>
    <dbReference type="NCBI Taxonomy" id="2508719"/>
    <lineage>
        <taxon>Bacteria</taxon>
        <taxon>Pseudomonadati</taxon>
        <taxon>Bacteroidota</taxon>
        <taxon>Chitinophagia</taxon>
        <taxon>Chitinophagales</taxon>
        <taxon>Chitinophagaceae</taxon>
        <taxon>Lacibacter</taxon>
    </lineage>
</organism>
<dbReference type="SUPFAM" id="SSF46785">
    <property type="entry name" value="Winged helix' DNA-binding domain"/>
    <property type="match status" value="1"/>
</dbReference>
<dbReference type="PROSITE" id="PS51000">
    <property type="entry name" value="HTH_DEOR_2"/>
    <property type="match status" value="1"/>
</dbReference>
<dbReference type="SUPFAM" id="SSF100950">
    <property type="entry name" value="NagB/RpiA/CoA transferase-like"/>
    <property type="match status" value="1"/>
</dbReference>
<keyword evidence="4" id="KW-0804">Transcription</keyword>
<dbReference type="PANTHER" id="PTHR30363">
    <property type="entry name" value="HTH-TYPE TRANSCRIPTIONAL REGULATOR SRLR-RELATED"/>
    <property type="match status" value="1"/>
</dbReference>
<comment type="caution">
    <text evidence="6">The sequence shown here is derived from an EMBL/GenBank/DDBJ whole genome shotgun (WGS) entry which is preliminary data.</text>
</comment>
<dbReference type="PROSITE" id="PS00894">
    <property type="entry name" value="HTH_DEOR_1"/>
    <property type="match status" value="1"/>
</dbReference>
<dbReference type="Pfam" id="PF08220">
    <property type="entry name" value="HTH_DeoR"/>
    <property type="match status" value="1"/>
</dbReference>
<evidence type="ECO:0000256" key="3">
    <source>
        <dbReference type="ARBA" id="ARBA00023125"/>
    </source>
</evidence>
<dbReference type="GO" id="GO:0003677">
    <property type="term" value="F:DNA binding"/>
    <property type="evidence" value="ECO:0007669"/>
    <property type="project" value="UniProtKB-KW"/>
</dbReference>
<dbReference type="Gene3D" id="1.10.10.10">
    <property type="entry name" value="Winged helix-like DNA-binding domain superfamily/Winged helix DNA-binding domain"/>
    <property type="match status" value="1"/>
</dbReference>
<name>A0A4Q1CMM3_9BACT</name>
<dbReference type="Gene3D" id="3.40.50.1360">
    <property type="match status" value="1"/>
</dbReference>
<dbReference type="PANTHER" id="PTHR30363:SF4">
    <property type="entry name" value="GLYCEROL-3-PHOSPHATE REGULON REPRESSOR"/>
    <property type="match status" value="1"/>
</dbReference>
<keyword evidence="7" id="KW-1185">Reference proteome</keyword>